<evidence type="ECO:0000313" key="10">
    <source>
        <dbReference type="Proteomes" id="UP000476310"/>
    </source>
</evidence>
<dbReference type="SUPFAM" id="SSF103473">
    <property type="entry name" value="MFS general substrate transporter"/>
    <property type="match status" value="1"/>
</dbReference>
<sequence>MSLPTTSPRPSLPVASAPEEPPAWAPAAATIALLTTLGVLVVGQMYTVLAMLHPMADSWATTSGQVTWTATAFGFAYATGFLVAGPLADRYGPRAVISAGLVAATIATAAVSAAPHLAWGIALRVVQGLTAATFTPAAFAYVAHHIAPRRRGIALTCVTSGMLAAAVLMQIGAQAVEAALGWRAVFLLSAALMALGLLPVRRILHRMPRRQTGGGLLQAFAAMPRLLRRPRLVALYASTMTLMAAFVAVYTAVAIAGPPGIAGRSAAIMTLRASALPAMVAIPLLAFVLQRFPAPLRIVLAMAVAAVTVAAGSLLGGHTLLLALALLLFVAAVAAAAPAVVETVNATAPHARGAAVALYACNMFIGASLGPQLTGALTAQGFGGILRIVAAVLVLGIVLALPTLRHQRSE</sequence>
<proteinExistence type="predicted"/>
<dbReference type="GO" id="GO:0022857">
    <property type="term" value="F:transmembrane transporter activity"/>
    <property type="evidence" value="ECO:0007669"/>
    <property type="project" value="InterPro"/>
</dbReference>
<dbReference type="EMBL" id="JAAIKT010000026">
    <property type="protein sequence ID" value="NEW72963.1"/>
    <property type="molecule type" value="Genomic_DNA"/>
</dbReference>
<feature type="transmembrane region" description="Helical" evidence="7">
    <location>
        <begin position="95"/>
        <end position="115"/>
    </location>
</feature>
<protein>
    <submittedName>
        <fullName evidence="9">MFS transporter</fullName>
    </submittedName>
</protein>
<feature type="transmembrane region" description="Helical" evidence="7">
    <location>
        <begin position="179"/>
        <end position="200"/>
    </location>
</feature>
<dbReference type="InterPro" id="IPR020846">
    <property type="entry name" value="MFS_dom"/>
</dbReference>
<reference evidence="9" key="1">
    <citation type="submission" date="2020-02" db="EMBL/GenBank/DDBJ databases">
        <title>A new Streptomyces sp. for controlling soil-borne diseases.</title>
        <authorList>
            <person name="Li X."/>
            <person name="Tian Y."/>
            <person name="Gao K."/>
        </authorList>
    </citation>
    <scope>NUCLEOTIDE SEQUENCE [LARGE SCALE GENOMIC DNA]</scope>
    <source>
        <strain evidence="9">0250</strain>
    </source>
</reference>
<name>A0A6G4AHZ3_9ACTN</name>
<evidence type="ECO:0000256" key="2">
    <source>
        <dbReference type="ARBA" id="ARBA00022475"/>
    </source>
</evidence>
<evidence type="ECO:0000256" key="1">
    <source>
        <dbReference type="ARBA" id="ARBA00004651"/>
    </source>
</evidence>
<feature type="transmembrane region" description="Helical" evidence="7">
    <location>
        <begin position="23"/>
        <end position="46"/>
    </location>
</feature>
<accession>A0A6G4AHZ3</accession>
<keyword evidence="4 7" id="KW-1133">Transmembrane helix</keyword>
<feature type="domain" description="Major facilitator superfamily (MFS) profile" evidence="8">
    <location>
        <begin position="31"/>
        <end position="408"/>
    </location>
</feature>
<feature type="transmembrane region" description="Helical" evidence="7">
    <location>
        <begin position="321"/>
        <end position="341"/>
    </location>
</feature>
<dbReference type="InterPro" id="IPR036259">
    <property type="entry name" value="MFS_trans_sf"/>
</dbReference>
<dbReference type="InterPro" id="IPR011701">
    <property type="entry name" value="MFS"/>
</dbReference>
<feature type="transmembrane region" description="Helical" evidence="7">
    <location>
        <begin position="66"/>
        <end position="88"/>
    </location>
</feature>
<feature type="transmembrane region" description="Helical" evidence="7">
    <location>
        <begin position="353"/>
        <end position="373"/>
    </location>
</feature>
<feature type="transmembrane region" description="Helical" evidence="7">
    <location>
        <begin position="267"/>
        <end position="289"/>
    </location>
</feature>
<keyword evidence="2" id="KW-1003">Cell membrane</keyword>
<evidence type="ECO:0000256" key="4">
    <source>
        <dbReference type="ARBA" id="ARBA00022989"/>
    </source>
</evidence>
<evidence type="ECO:0000256" key="7">
    <source>
        <dbReference type="SAM" id="Phobius"/>
    </source>
</evidence>
<feature type="transmembrane region" description="Helical" evidence="7">
    <location>
        <begin position="153"/>
        <end position="173"/>
    </location>
</feature>
<dbReference type="Gene3D" id="1.20.1250.20">
    <property type="entry name" value="MFS general substrate transporter like domains"/>
    <property type="match status" value="1"/>
</dbReference>
<dbReference type="PANTHER" id="PTHR43124:SF3">
    <property type="entry name" value="CHLORAMPHENICOL EFFLUX PUMP RV0191"/>
    <property type="match status" value="1"/>
</dbReference>
<dbReference type="InterPro" id="IPR050189">
    <property type="entry name" value="MFS_Efflux_Transporters"/>
</dbReference>
<dbReference type="Proteomes" id="UP000476310">
    <property type="component" value="Unassembled WGS sequence"/>
</dbReference>
<evidence type="ECO:0000256" key="5">
    <source>
        <dbReference type="ARBA" id="ARBA00023136"/>
    </source>
</evidence>
<dbReference type="RefSeq" id="WP_164429733.1">
    <property type="nucleotide sequence ID" value="NZ_JAAIKT010000026.1"/>
</dbReference>
<feature type="transmembrane region" description="Helical" evidence="7">
    <location>
        <begin position="233"/>
        <end position="255"/>
    </location>
</feature>
<dbReference type="PROSITE" id="PS50850">
    <property type="entry name" value="MFS"/>
    <property type="match status" value="1"/>
</dbReference>
<feature type="transmembrane region" description="Helical" evidence="7">
    <location>
        <begin position="385"/>
        <end position="404"/>
    </location>
</feature>
<evidence type="ECO:0000313" key="9">
    <source>
        <dbReference type="EMBL" id="NEW72963.1"/>
    </source>
</evidence>
<comment type="subcellular location">
    <subcellularLocation>
        <location evidence="1">Cell membrane</location>
        <topology evidence="1">Multi-pass membrane protein</topology>
    </subcellularLocation>
</comment>
<feature type="region of interest" description="Disordered" evidence="6">
    <location>
        <begin position="1"/>
        <end position="20"/>
    </location>
</feature>
<dbReference type="AlphaFoldDB" id="A0A6G4AHZ3"/>
<keyword evidence="10" id="KW-1185">Reference proteome</keyword>
<organism evidence="9 10">
    <name type="scientific">Streptomyces rhizosphaericus</name>
    <dbReference type="NCBI Taxonomy" id="114699"/>
    <lineage>
        <taxon>Bacteria</taxon>
        <taxon>Bacillati</taxon>
        <taxon>Actinomycetota</taxon>
        <taxon>Actinomycetes</taxon>
        <taxon>Kitasatosporales</taxon>
        <taxon>Streptomycetaceae</taxon>
        <taxon>Streptomyces</taxon>
        <taxon>Streptomyces violaceusniger group</taxon>
    </lineage>
</organism>
<comment type="caution">
    <text evidence="9">The sequence shown here is derived from an EMBL/GenBank/DDBJ whole genome shotgun (WGS) entry which is preliminary data.</text>
</comment>
<gene>
    <name evidence="9" type="ORF">G4H13_21935</name>
</gene>
<evidence type="ECO:0000256" key="3">
    <source>
        <dbReference type="ARBA" id="ARBA00022692"/>
    </source>
</evidence>
<evidence type="ECO:0000259" key="8">
    <source>
        <dbReference type="PROSITE" id="PS50850"/>
    </source>
</evidence>
<feature type="transmembrane region" description="Helical" evidence="7">
    <location>
        <begin position="296"/>
        <end position="315"/>
    </location>
</feature>
<dbReference type="Pfam" id="PF07690">
    <property type="entry name" value="MFS_1"/>
    <property type="match status" value="1"/>
</dbReference>
<dbReference type="GO" id="GO:0005886">
    <property type="term" value="C:plasma membrane"/>
    <property type="evidence" value="ECO:0007669"/>
    <property type="project" value="UniProtKB-SubCell"/>
</dbReference>
<feature type="transmembrane region" description="Helical" evidence="7">
    <location>
        <begin position="121"/>
        <end position="141"/>
    </location>
</feature>
<keyword evidence="5 7" id="KW-0472">Membrane</keyword>
<keyword evidence="3 7" id="KW-0812">Transmembrane</keyword>
<feature type="compositionally biased region" description="Low complexity" evidence="6">
    <location>
        <begin position="1"/>
        <end position="18"/>
    </location>
</feature>
<dbReference type="PANTHER" id="PTHR43124">
    <property type="entry name" value="PURINE EFFLUX PUMP PBUE"/>
    <property type="match status" value="1"/>
</dbReference>
<evidence type="ECO:0000256" key="6">
    <source>
        <dbReference type="SAM" id="MobiDB-lite"/>
    </source>
</evidence>